<accession>A0A7L8A7D7</accession>
<name>A0A7L8A7D7_PHODP</name>
<reference evidence="1 2" key="1">
    <citation type="submission" date="2020-09" db="EMBL/GenBank/DDBJ databases">
        <title>Complete, closed and curated genome sequences of Photobacterium damselae subsp. piscicida isolates from Australia indicate localised evolution and additional plasmid-borne pathogenicity mechanisms.</title>
        <authorList>
            <person name="Baseggio L."/>
            <person name="Silayeva O."/>
            <person name="Buller N."/>
            <person name="Landos M."/>
            <person name="Engelstaedter J."/>
            <person name="Barnes A.C."/>
        </authorList>
    </citation>
    <scope>NUCLEOTIDE SEQUENCE [LARGE SCALE GENOMIC DNA]</scope>
    <source>
        <strain evidence="1 2">AS-16-0540-1</strain>
    </source>
</reference>
<protein>
    <submittedName>
        <fullName evidence="1">Uncharacterized protein</fullName>
    </submittedName>
</protein>
<gene>
    <name evidence="1" type="ORF">IC627_19330</name>
</gene>
<evidence type="ECO:0000313" key="1">
    <source>
        <dbReference type="EMBL" id="QOD58006.1"/>
    </source>
</evidence>
<dbReference type="AlphaFoldDB" id="A0A7L8A7D7"/>
<sequence length="99" mass="11791">MTHLSLYLHMLINPQYKQLYICIHDQMFLNLMLRLGAEVVCTYQTEEMKENGMEHSQLVVFDSLKFISNKSVFEFFANVYNKLNRNSPELLKQLRESIK</sequence>
<proteinExistence type="predicted"/>
<dbReference type="EMBL" id="CP061855">
    <property type="protein sequence ID" value="QOD58006.1"/>
    <property type="molecule type" value="Genomic_DNA"/>
</dbReference>
<evidence type="ECO:0000313" key="2">
    <source>
        <dbReference type="Proteomes" id="UP000516656"/>
    </source>
</evidence>
<dbReference type="Proteomes" id="UP000516656">
    <property type="component" value="Chromosome 2"/>
</dbReference>
<organism evidence="1 2">
    <name type="scientific">Photobacterium damsela subsp. piscicida</name>
    <name type="common">Pasteurella piscicida</name>
    <dbReference type="NCBI Taxonomy" id="38294"/>
    <lineage>
        <taxon>Bacteria</taxon>
        <taxon>Pseudomonadati</taxon>
        <taxon>Pseudomonadota</taxon>
        <taxon>Gammaproteobacteria</taxon>
        <taxon>Vibrionales</taxon>
        <taxon>Vibrionaceae</taxon>
        <taxon>Photobacterium</taxon>
    </lineage>
</organism>